<sequence length="296" mass="33954">MASKSMKVIQLIPEQVVLLLDTMLDILKKEEEISERAILETIEDDQSNQPMPEIDNNKIYVKKKEATNAVKRVLRHIVEERLEAKIKGLEATEINTDNSKKHYSPAPAVTLTLLAAPRKPAPTILYTLRIKPLAVIICFLSNPKFRKSKTGSVHLLRYHSTSHDREEGRCGGILDEMASREMLEDVIEWLTKRLKLANATLRLTNEEFQQTKVSLEVLKKEHKRVIQLLGELKERESTLISERDKARESAKKALEKVSEMESEQFPFKTQFAKLTLFKPEKFLGSVNDTDFQAFLD</sequence>
<evidence type="ECO:0000256" key="1">
    <source>
        <dbReference type="SAM" id="Coils"/>
    </source>
</evidence>
<dbReference type="Proteomes" id="UP000225706">
    <property type="component" value="Unassembled WGS sequence"/>
</dbReference>
<keyword evidence="3" id="KW-1185">Reference proteome</keyword>
<feature type="coiled-coil region" evidence="1">
    <location>
        <begin position="215"/>
        <end position="263"/>
    </location>
</feature>
<dbReference type="AlphaFoldDB" id="A0A2B4R5R6"/>
<organism evidence="2 3">
    <name type="scientific">Stylophora pistillata</name>
    <name type="common">Smooth cauliflower coral</name>
    <dbReference type="NCBI Taxonomy" id="50429"/>
    <lineage>
        <taxon>Eukaryota</taxon>
        <taxon>Metazoa</taxon>
        <taxon>Cnidaria</taxon>
        <taxon>Anthozoa</taxon>
        <taxon>Hexacorallia</taxon>
        <taxon>Scleractinia</taxon>
        <taxon>Astrocoeniina</taxon>
        <taxon>Pocilloporidae</taxon>
        <taxon>Stylophora</taxon>
    </lineage>
</organism>
<reference evidence="3" key="1">
    <citation type="journal article" date="2017" name="bioRxiv">
        <title>Comparative analysis of the genomes of Stylophora pistillata and Acropora digitifera provides evidence for extensive differences between species of corals.</title>
        <authorList>
            <person name="Voolstra C.R."/>
            <person name="Li Y."/>
            <person name="Liew Y.J."/>
            <person name="Baumgarten S."/>
            <person name="Zoccola D."/>
            <person name="Flot J.-F."/>
            <person name="Tambutte S."/>
            <person name="Allemand D."/>
            <person name="Aranda M."/>
        </authorList>
    </citation>
    <scope>NUCLEOTIDE SEQUENCE [LARGE SCALE GENOMIC DNA]</scope>
</reference>
<gene>
    <name evidence="2" type="ORF">AWC38_SpisGene23931</name>
</gene>
<comment type="caution">
    <text evidence="2">The sequence shown here is derived from an EMBL/GenBank/DDBJ whole genome shotgun (WGS) entry which is preliminary data.</text>
</comment>
<evidence type="ECO:0000313" key="2">
    <source>
        <dbReference type="EMBL" id="PFX12153.1"/>
    </source>
</evidence>
<dbReference type="OrthoDB" id="5986873at2759"/>
<proteinExistence type="predicted"/>
<dbReference type="EMBL" id="LSMT01001550">
    <property type="protein sequence ID" value="PFX12153.1"/>
    <property type="molecule type" value="Genomic_DNA"/>
</dbReference>
<evidence type="ECO:0000313" key="3">
    <source>
        <dbReference type="Proteomes" id="UP000225706"/>
    </source>
</evidence>
<name>A0A2B4R5R6_STYPI</name>
<keyword evidence="1" id="KW-0175">Coiled coil</keyword>
<accession>A0A2B4R5R6</accession>
<protein>
    <submittedName>
        <fullName evidence="2">Uncharacterized protein</fullName>
    </submittedName>
</protein>